<dbReference type="RefSeq" id="WP_233698076.1">
    <property type="nucleotide sequence ID" value="NZ_JAJNBZ010000019.1"/>
</dbReference>
<dbReference type="EMBL" id="JAJNBZ010000019">
    <property type="protein sequence ID" value="MCE5171678.1"/>
    <property type="molecule type" value="Genomic_DNA"/>
</dbReference>
<sequence length="85" mass="9745">MNGIVGFLENSSGLYLNDTIETLERIHALQDYEIMSSIRRILVKYGMTTQQLRGNVNSQEPYEIKPRNTQDFSTSLLPTSYTRVS</sequence>
<accession>A0ABS8YID6</accession>
<gene>
    <name evidence="1" type="ORF">LQV63_20550</name>
</gene>
<evidence type="ECO:0000313" key="1">
    <source>
        <dbReference type="EMBL" id="MCE5171678.1"/>
    </source>
</evidence>
<dbReference type="Proteomes" id="UP001199916">
    <property type="component" value="Unassembled WGS sequence"/>
</dbReference>
<reference evidence="1 2" key="1">
    <citation type="submission" date="2021-11" db="EMBL/GenBank/DDBJ databases">
        <title>Draft genome sequence of Paenibacillus profundus YoMME, a new Gram-positive bacteria with exoelectrogenic properties.</title>
        <authorList>
            <person name="Hubenova Y."/>
            <person name="Hubenova E."/>
            <person name="Manasiev Y."/>
            <person name="Peykov S."/>
            <person name="Mitov M."/>
        </authorList>
    </citation>
    <scope>NUCLEOTIDE SEQUENCE [LARGE SCALE GENOMIC DNA]</scope>
    <source>
        <strain evidence="1 2">YoMME</strain>
    </source>
</reference>
<comment type="caution">
    <text evidence="1">The sequence shown here is derived from an EMBL/GenBank/DDBJ whole genome shotgun (WGS) entry which is preliminary data.</text>
</comment>
<name>A0ABS8YID6_9BACL</name>
<evidence type="ECO:0000313" key="2">
    <source>
        <dbReference type="Proteomes" id="UP001199916"/>
    </source>
</evidence>
<keyword evidence="2" id="KW-1185">Reference proteome</keyword>
<organism evidence="1 2">
    <name type="scientific">Paenibacillus profundus</name>
    <dbReference type="NCBI Taxonomy" id="1173085"/>
    <lineage>
        <taxon>Bacteria</taxon>
        <taxon>Bacillati</taxon>
        <taxon>Bacillota</taxon>
        <taxon>Bacilli</taxon>
        <taxon>Bacillales</taxon>
        <taxon>Paenibacillaceae</taxon>
        <taxon>Paenibacillus</taxon>
    </lineage>
</organism>
<proteinExistence type="predicted"/>
<protein>
    <submittedName>
        <fullName evidence="1">Uncharacterized protein</fullName>
    </submittedName>
</protein>